<proteinExistence type="predicted"/>
<protein>
    <submittedName>
        <fullName evidence="1">Uncharacterized protein</fullName>
    </submittedName>
</protein>
<gene>
    <name evidence="1" type="ORF">FYK55_28265</name>
</gene>
<organism evidence="1 2">
    <name type="scientific">Roseiconus nitratireducens</name>
    <dbReference type="NCBI Taxonomy" id="2605748"/>
    <lineage>
        <taxon>Bacteria</taxon>
        <taxon>Pseudomonadati</taxon>
        <taxon>Planctomycetota</taxon>
        <taxon>Planctomycetia</taxon>
        <taxon>Pirellulales</taxon>
        <taxon>Pirellulaceae</taxon>
        <taxon>Roseiconus</taxon>
    </lineage>
</organism>
<keyword evidence="2" id="KW-1185">Reference proteome</keyword>
<name>A0A5M6CRE4_9BACT</name>
<dbReference type="RefSeq" id="WP_161604818.1">
    <property type="nucleotide sequence ID" value="NZ_VWOX01000040.1"/>
</dbReference>
<dbReference type="Proteomes" id="UP000324479">
    <property type="component" value="Unassembled WGS sequence"/>
</dbReference>
<sequence>MHRADLVVVASFDGRIETNEKTSLTVPTNLQKLVTVHAYKFNPSLVLKGTVPEESLVVENFAMKDPAATRGRRHSAMVEFRSGKQRFGGVGWVATLKFEYLVFLRRLPSGRFALLGDFDEMKDSVRIVSPVF</sequence>
<reference evidence="1 2" key="1">
    <citation type="submission" date="2019-08" db="EMBL/GenBank/DDBJ databases">
        <authorList>
            <person name="Dhanesh K."/>
            <person name="Kumar G."/>
            <person name="Sasikala C."/>
            <person name="Venkata Ramana C."/>
        </authorList>
    </citation>
    <scope>NUCLEOTIDE SEQUENCE [LARGE SCALE GENOMIC DNA]</scope>
    <source>
        <strain evidence="1 2">JC645</strain>
    </source>
</reference>
<dbReference type="AlphaFoldDB" id="A0A5M6CRE4"/>
<evidence type="ECO:0000313" key="2">
    <source>
        <dbReference type="Proteomes" id="UP000324479"/>
    </source>
</evidence>
<dbReference type="EMBL" id="VWOX01000040">
    <property type="protein sequence ID" value="KAA5535685.1"/>
    <property type="molecule type" value="Genomic_DNA"/>
</dbReference>
<evidence type="ECO:0000313" key="1">
    <source>
        <dbReference type="EMBL" id="KAA5535685.1"/>
    </source>
</evidence>
<comment type="caution">
    <text evidence="1">The sequence shown here is derived from an EMBL/GenBank/DDBJ whole genome shotgun (WGS) entry which is preliminary data.</text>
</comment>
<accession>A0A5M6CRE4</accession>